<evidence type="ECO:0000313" key="2">
    <source>
        <dbReference type="EMBL" id="MYZ48637.1"/>
    </source>
</evidence>
<feature type="region of interest" description="Disordered" evidence="1">
    <location>
        <begin position="39"/>
        <end position="147"/>
    </location>
</feature>
<feature type="compositionally biased region" description="Basic and acidic residues" evidence="1">
    <location>
        <begin position="39"/>
        <end position="51"/>
    </location>
</feature>
<organism evidence="2 3">
    <name type="scientific">Propylenella binzhouense</name>
    <dbReference type="NCBI Taxonomy" id="2555902"/>
    <lineage>
        <taxon>Bacteria</taxon>
        <taxon>Pseudomonadati</taxon>
        <taxon>Pseudomonadota</taxon>
        <taxon>Alphaproteobacteria</taxon>
        <taxon>Hyphomicrobiales</taxon>
        <taxon>Propylenellaceae</taxon>
        <taxon>Propylenella</taxon>
    </lineage>
</organism>
<dbReference type="OrthoDB" id="9815689at2"/>
<name>A0A964WU18_9HYPH</name>
<accession>A0A964WU18</accession>
<keyword evidence="3" id="KW-1185">Reference proteome</keyword>
<dbReference type="Proteomes" id="UP000773614">
    <property type="component" value="Unassembled WGS sequence"/>
</dbReference>
<feature type="compositionally biased region" description="Acidic residues" evidence="1">
    <location>
        <begin position="52"/>
        <end position="90"/>
    </location>
</feature>
<dbReference type="RefSeq" id="WP_161140988.1">
    <property type="nucleotide sequence ID" value="NZ_SPKJ01000044.1"/>
</dbReference>
<gene>
    <name evidence="2" type="ORF">E4O86_13045</name>
</gene>
<dbReference type="NCBIfam" id="TIGR02300">
    <property type="entry name" value="FYDLN_acid"/>
    <property type="match status" value="1"/>
</dbReference>
<sequence length="147" mass="16249">MAKPELGTKRACPACGTKYYDLNRDPIVCPNCGTIFELTAREKASPARAADEDTESNTEEELDEQEADVEIVSLEDAEEDVVDDDEDDDETGPRTPDVPRLPDEDIDIDEDVGVDEGEDGAFLDEDEEGGDDVSDFLEVEDDDEDER</sequence>
<evidence type="ECO:0000313" key="3">
    <source>
        <dbReference type="Proteomes" id="UP000773614"/>
    </source>
</evidence>
<comment type="caution">
    <text evidence="2">The sequence shown here is derived from an EMBL/GenBank/DDBJ whole genome shotgun (WGS) entry which is preliminary data.</text>
</comment>
<feature type="compositionally biased region" description="Acidic residues" evidence="1">
    <location>
        <begin position="104"/>
        <end position="147"/>
    </location>
</feature>
<reference evidence="2" key="1">
    <citation type="submission" date="2019-03" db="EMBL/GenBank/DDBJ databases">
        <title>Afifella sp. nov., isolated from activated sludge.</title>
        <authorList>
            <person name="Li Q."/>
            <person name="Liu Y."/>
        </authorList>
    </citation>
    <scope>NUCLEOTIDE SEQUENCE</scope>
    <source>
        <strain evidence="2">L72</strain>
    </source>
</reference>
<dbReference type="Pfam" id="PF09538">
    <property type="entry name" value="FYDLN_acid"/>
    <property type="match status" value="1"/>
</dbReference>
<dbReference type="InterPro" id="IPR012644">
    <property type="entry name" value="CHP02300_FYDLN_acid"/>
</dbReference>
<evidence type="ECO:0000256" key="1">
    <source>
        <dbReference type="SAM" id="MobiDB-lite"/>
    </source>
</evidence>
<dbReference type="AlphaFoldDB" id="A0A964WU18"/>
<proteinExistence type="predicted"/>
<dbReference type="EMBL" id="SPKJ01000044">
    <property type="protein sequence ID" value="MYZ48637.1"/>
    <property type="molecule type" value="Genomic_DNA"/>
</dbReference>
<dbReference type="SUPFAM" id="SSF57783">
    <property type="entry name" value="Zinc beta-ribbon"/>
    <property type="match status" value="1"/>
</dbReference>
<protein>
    <submittedName>
        <fullName evidence="2">TIGR02300 family protein</fullName>
    </submittedName>
</protein>